<sequence>MHSMAGTWSLPMDVIELIAMQVACPSSLSALLSALPPPAVTPALAALQALTQQPTTARVSWPRVTFLSTASASTHAHLTKLIRHGVQIELVLRQPRDILEAAVPLTAVTRASSLQSLTLDRVLGLSGPVILPASLTTLSWIFDARPLASTAVAASLVSAPRLTHLTLDGGLCPDAVATALMALPALSSLRLHGLALSSSLLAALPQLQHLDHLDLGGHAFGAFASALAETLPLCGRLTSLDLRQRKLPASALHLQGLRRALVQMPRLRRLAWTSAGVGDCLLPHLSALSLSNDPCVYPTYRPIVMDNIGSLGALVELALTKNELDDRGARALSEVLPRCRKLRSLDVHGNAFTSRGLDALLDGLPRSLSALNVVSRGYYWSGIDAVLTAMTHATWRSLDVAVNYEHDLDRALRWLLAHTQFVVALPPHASSIKPQSRTLVDAIDASRTGHACAVRLHLRDTPASAFLDPYK</sequence>
<reference evidence="1 2" key="1">
    <citation type="submission" date="2012-04" db="EMBL/GenBank/DDBJ databases">
        <title>The Genome Sequence of Saprolegnia declina VS20.</title>
        <authorList>
            <consortium name="The Broad Institute Genome Sequencing Platform"/>
            <person name="Russ C."/>
            <person name="Nusbaum C."/>
            <person name="Tyler B."/>
            <person name="van West P."/>
            <person name="Dieguez-Uribeondo J."/>
            <person name="de Bruijn I."/>
            <person name="Tripathy S."/>
            <person name="Jiang R."/>
            <person name="Young S.K."/>
            <person name="Zeng Q."/>
            <person name="Gargeya S."/>
            <person name="Fitzgerald M."/>
            <person name="Haas B."/>
            <person name="Abouelleil A."/>
            <person name="Alvarado L."/>
            <person name="Arachchi H.M."/>
            <person name="Berlin A."/>
            <person name="Chapman S.B."/>
            <person name="Goldberg J."/>
            <person name="Griggs A."/>
            <person name="Gujja S."/>
            <person name="Hansen M."/>
            <person name="Howarth C."/>
            <person name="Imamovic A."/>
            <person name="Larimer J."/>
            <person name="McCowen C."/>
            <person name="Montmayeur A."/>
            <person name="Murphy C."/>
            <person name="Neiman D."/>
            <person name="Pearson M."/>
            <person name="Priest M."/>
            <person name="Roberts A."/>
            <person name="Saif S."/>
            <person name="Shea T."/>
            <person name="Sisk P."/>
            <person name="Sykes S."/>
            <person name="Wortman J."/>
            <person name="Nusbaum C."/>
            <person name="Birren B."/>
        </authorList>
    </citation>
    <scope>NUCLEOTIDE SEQUENCE [LARGE SCALE GENOMIC DNA]</scope>
    <source>
        <strain evidence="1 2">VS20</strain>
    </source>
</reference>
<gene>
    <name evidence="1" type="ORF">SDRG_11575</name>
</gene>
<dbReference type="SMART" id="SM00368">
    <property type="entry name" value="LRR_RI"/>
    <property type="match status" value="2"/>
</dbReference>
<dbReference type="InterPro" id="IPR001611">
    <property type="entry name" value="Leu-rich_rpt"/>
</dbReference>
<dbReference type="OrthoDB" id="186812at2759"/>
<dbReference type="EMBL" id="JH767173">
    <property type="protein sequence ID" value="EQC30815.1"/>
    <property type="molecule type" value="Genomic_DNA"/>
</dbReference>
<dbReference type="RefSeq" id="XP_008615839.1">
    <property type="nucleotide sequence ID" value="XM_008617617.1"/>
</dbReference>
<organism evidence="1 2">
    <name type="scientific">Saprolegnia diclina (strain VS20)</name>
    <dbReference type="NCBI Taxonomy" id="1156394"/>
    <lineage>
        <taxon>Eukaryota</taxon>
        <taxon>Sar</taxon>
        <taxon>Stramenopiles</taxon>
        <taxon>Oomycota</taxon>
        <taxon>Saprolegniomycetes</taxon>
        <taxon>Saprolegniales</taxon>
        <taxon>Saprolegniaceae</taxon>
        <taxon>Saprolegnia</taxon>
    </lineage>
</organism>
<evidence type="ECO:0000313" key="2">
    <source>
        <dbReference type="Proteomes" id="UP000030762"/>
    </source>
</evidence>
<dbReference type="GO" id="GO:0048471">
    <property type="term" value="C:perinuclear region of cytoplasm"/>
    <property type="evidence" value="ECO:0007669"/>
    <property type="project" value="TreeGrafter"/>
</dbReference>
<proteinExistence type="predicted"/>
<dbReference type="InterPro" id="IPR032675">
    <property type="entry name" value="LRR_dom_sf"/>
</dbReference>
<dbReference type="PANTHER" id="PTHR24113">
    <property type="entry name" value="RAN GTPASE-ACTIVATING PROTEIN 1"/>
    <property type="match status" value="1"/>
</dbReference>
<dbReference type="SUPFAM" id="SSF52047">
    <property type="entry name" value="RNI-like"/>
    <property type="match status" value="1"/>
</dbReference>
<keyword evidence="2" id="KW-1185">Reference proteome</keyword>
<dbReference type="STRING" id="1156394.T0QBA4"/>
<protein>
    <recommendedName>
        <fullName evidence="3">F-box domain-containing protein</fullName>
    </recommendedName>
</protein>
<dbReference type="GO" id="GO:0005634">
    <property type="term" value="C:nucleus"/>
    <property type="evidence" value="ECO:0007669"/>
    <property type="project" value="TreeGrafter"/>
</dbReference>
<accession>T0QBA4</accession>
<dbReference type="GeneID" id="19952302"/>
<dbReference type="OMA" id="WIFDARP"/>
<dbReference type="Gene3D" id="3.80.10.10">
    <property type="entry name" value="Ribonuclease Inhibitor"/>
    <property type="match status" value="1"/>
</dbReference>
<dbReference type="Proteomes" id="UP000030762">
    <property type="component" value="Unassembled WGS sequence"/>
</dbReference>
<dbReference type="GO" id="GO:0031267">
    <property type="term" value="F:small GTPase binding"/>
    <property type="evidence" value="ECO:0007669"/>
    <property type="project" value="TreeGrafter"/>
</dbReference>
<dbReference type="InParanoid" id="T0QBA4"/>
<dbReference type="InterPro" id="IPR027038">
    <property type="entry name" value="RanGap"/>
</dbReference>
<dbReference type="VEuPathDB" id="FungiDB:SDRG_11575"/>
<dbReference type="AlphaFoldDB" id="T0QBA4"/>
<dbReference type="GO" id="GO:0005096">
    <property type="term" value="F:GTPase activator activity"/>
    <property type="evidence" value="ECO:0007669"/>
    <property type="project" value="InterPro"/>
</dbReference>
<dbReference type="Pfam" id="PF13516">
    <property type="entry name" value="LRR_6"/>
    <property type="match status" value="2"/>
</dbReference>
<evidence type="ECO:0008006" key="3">
    <source>
        <dbReference type="Google" id="ProtNLM"/>
    </source>
</evidence>
<evidence type="ECO:0000313" key="1">
    <source>
        <dbReference type="EMBL" id="EQC30815.1"/>
    </source>
</evidence>
<name>T0QBA4_SAPDV</name>
<dbReference type="GO" id="GO:0005829">
    <property type="term" value="C:cytosol"/>
    <property type="evidence" value="ECO:0007669"/>
    <property type="project" value="TreeGrafter"/>
</dbReference>
<dbReference type="PANTHER" id="PTHR24113:SF15">
    <property type="entry name" value="NACHT DOMAIN-CONTAINING PROTEIN"/>
    <property type="match status" value="1"/>
</dbReference>
<dbReference type="GO" id="GO:0006913">
    <property type="term" value="P:nucleocytoplasmic transport"/>
    <property type="evidence" value="ECO:0007669"/>
    <property type="project" value="TreeGrafter"/>
</dbReference>